<dbReference type="AlphaFoldDB" id="A0A2I0HI61"/>
<reference evidence="2 3" key="1">
    <citation type="submission" date="2017-11" db="EMBL/GenBank/DDBJ databases">
        <title>De-novo sequencing of pomegranate (Punica granatum L.) genome.</title>
        <authorList>
            <person name="Akparov Z."/>
            <person name="Amiraslanov A."/>
            <person name="Hajiyeva S."/>
            <person name="Abbasov M."/>
            <person name="Kaur K."/>
            <person name="Hamwieh A."/>
            <person name="Solovyev V."/>
            <person name="Salamov A."/>
            <person name="Braich B."/>
            <person name="Kosarev P."/>
            <person name="Mahmoud A."/>
            <person name="Hajiyev E."/>
            <person name="Babayeva S."/>
            <person name="Izzatullayeva V."/>
            <person name="Mammadov A."/>
            <person name="Mammadov A."/>
            <person name="Sharifova S."/>
            <person name="Ojaghi J."/>
            <person name="Eynullazada K."/>
            <person name="Bayramov B."/>
            <person name="Abdulazimova A."/>
            <person name="Shahmuradov I."/>
        </authorList>
    </citation>
    <scope>NUCLEOTIDE SEQUENCE [LARGE SCALE GENOMIC DNA]</scope>
    <source>
        <strain evidence="3">cv. AG2017</strain>
        <tissue evidence="2">Leaf</tissue>
    </source>
</reference>
<dbReference type="EMBL" id="PGOL01009045">
    <property type="protein sequence ID" value="PKI31303.1"/>
    <property type="molecule type" value="Genomic_DNA"/>
</dbReference>
<gene>
    <name evidence="2" type="ORF">CRG98_048306</name>
</gene>
<dbReference type="Pfam" id="PF00078">
    <property type="entry name" value="RVT_1"/>
    <property type="match status" value="1"/>
</dbReference>
<proteinExistence type="predicted"/>
<comment type="caution">
    <text evidence="2">The sequence shown here is derived from an EMBL/GenBank/DDBJ whole genome shotgun (WGS) entry which is preliminary data.</text>
</comment>
<organism evidence="2 3">
    <name type="scientific">Punica granatum</name>
    <name type="common">Pomegranate</name>
    <dbReference type="NCBI Taxonomy" id="22663"/>
    <lineage>
        <taxon>Eukaryota</taxon>
        <taxon>Viridiplantae</taxon>
        <taxon>Streptophyta</taxon>
        <taxon>Embryophyta</taxon>
        <taxon>Tracheophyta</taxon>
        <taxon>Spermatophyta</taxon>
        <taxon>Magnoliopsida</taxon>
        <taxon>eudicotyledons</taxon>
        <taxon>Gunneridae</taxon>
        <taxon>Pentapetalae</taxon>
        <taxon>rosids</taxon>
        <taxon>malvids</taxon>
        <taxon>Myrtales</taxon>
        <taxon>Lythraceae</taxon>
        <taxon>Punica</taxon>
    </lineage>
</organism>
<keyword evidence="3" id="KW-1185">Reference proteome</keyword>
<sequence length="91" mass="10171">MKAFDSVDWNFIITVLEVIGVPKQFLAWIRVCSTDAHCSICVNGSLEGYFKGQRGVRQGDPLSPYLVVVAIEVLMKLLQIRDFPITLSALE</sequence>
<dbReference type="PANTHER" id="PTHR19446">
    <property type="entry name" value="REVERSE TRANSCRIPTASES"/>
    <property type="match status" value="1"/>
</dbReference>
<evidence type="ECO:0000259" key="1">
    <source>
        <dbReference type="Pfam" id="PF00078"/>
    </source>
</evidence>
<protein>
    <recommendedName>
        <fullName evidence="1">Reverse transcriptase domain-containing protein</fullName>
    </recommendedName>
</protein>
<dbReference type="STRING" id="22663.A0A2I0HI61"/>
<feature type="domain" description="Reverse transcriptase" evidence="1">
    <location>
        <begin position="2"/>
        <end position="79"/>
    </location>
</feature>
<evidence type="ECO:0000313" key="2">
    <source>
        <dbReference type="EMBL" id="PKI31303.1"/>
    </source>
</evidence>
<dbReference type="InterPro" id="IPR000477">
    <property type="entry name" value="RT_dom"/>
</dbReference>
<name>A0A2I0HI61_PUNGR</name>
<dbReference type="Proteomes" id="UP000233551">
    <property type="component" value="Unassembled WGS sequence"/>
</dbReference>
<evidence type="ECO:0000313" key="3">
    <source>
        <dbReference type="Proteomes" id="UP000233551"/>
    </source>
</evidence>
<accession>A0A2I0HI61</accession>